<dbReference type="InParanoid" id="A0A671WP09"/>
<dbReference type="PROSITE" id="PS50888">
    <property type="entry name" value="BHLH"/>
    <property type="match status" value="1"/>
</dbReference>
<dbReference type="Pfam" id="PF00989">
    <property type="entry name" value="PAS"/>
    <property type="match status" value="1"/>
</dbReference>
<evidence type="ECO:0000256" key="3">
    <source>
        <dbReference type="ARBA" id="ARBA00023015"/>
    </source>
</evidence>
<feature type="domain" description="BHLH" evidence="10">
    <location>
        <begin position="27"/>
        <end position="80"/>
    </location>
</feature>
<keyword evidence="2" id="KW-0677">Repeat</keyword>
<keyword evidence="5" id="KW-0010">Activator</keyword>
<feature type="compositionally biased region" description="Basic and acidic residues" evidence="8">
    <location>
        <begin position="444"/>
        <end position="456"/>
    </location>
</feature>
<dbReference type="Proteomes" id="UP000472265">
    <property type="component" value="Chromosome 24"/>
</dbReference>
<dbReference type="GO" id="GO:0034751">
    <property type="term" value="C:aryl hydrocarbon receptor complex"/>
    <property type="evidence" value="ECO:0007669"/>
    <property type="project" value="TreeGrafter"/>
</dbReference>
<dbReference type="PROSITE" id="PS50112">
    <property type="entry name" value="PAS"/>
    <property type="match status" value="1"/>
</dbReference>
<dbReference type="AlphaFoldDB" id="A0A671WP09"/>
<evidence type="ECO:0000313" key="12">
    <source>
        <dbReference type="Proteomes" id="UP000472265"/>
    </source>
</evidence>
<dbReference type="Ensembl" id="ENSSAUT00010042936.1">
    <property type="protein sequence ID" value="ENSSAUP00010040763.1"/>
    <property type="gene ID" value="ENSSAUG00010017109.1"/>
</dbReference>
<dbReference type="InterPro" id="IPR013655">
    <property type="entry name" value="PAS_fold_3"/>
</dbReference>
<comment type="subcellular location">
    <subcellularLocation>
        <location evidence="1">Nucleus</location>
    </subcellularLocation>
</comment>
<evidence type="ECO:0000256" key="6">
    <source>
        <dbReference type="ARBA" id="ARBA00023163"/>
    </source>
</evidence>
<proteinExistence type="predicted"/>
<evidence type="ECO:0000256" key="5">
    <source>
        <dbReference type="ARBA" id="ARBA00023159"/>
    </source>
</evidence>
<dbReference type="FunFam" id="4.10.280.10:FF:000041">
    <property type="entry name" value="aryl hydrocarbon receptor repressor"/>
    <property type="match status" value="1"/>
</dbReference>
<protein>
    <submittedName>
        <fullName evidence="11">Aryl hydrocarbon receptor 1b</fullName>
    </submittedName>
</protein>
<keyword evidence="7" id="KW-0539">Nucleus</keyword>
<dbReference type="FunFam" id="3.30.450.20:FF:000035">
    <property type="entry name" value="Aryl hydrocarbon receptor"/>
    <property type="match status" value="1"/>
</dbReference>
<dbReference type="InterPro" id="IPR011598">
    <property type="entry name" value="bHLH_dom"/>
</dbReference>
<dbReference type="FunFam" id="3.30.450.20:FF:000019">
    <property type="entry name" value="Aryl hydrocarbon receptor 1"/>
    <property type="match status" value="1"/>
</dbReference>
<gene>
    <name evidence="11" type="primary">ahr1b</name>
</gene>
<dbReference type="GeneTree" id="ENSGT00940000154486"/>
<dbReference type="InterPro" id="IPR035965">
    <property type="entry name" value="PAS-like_dom_sf"/>
</dbReference>
<dbReference type="Gene3D" id="3.30.450.20">
    <property type="entry name" value="PAS domain"/>
    <property type="match status" value="2"/>
</dbReference>
<feature type="domain" description="PAS" evidence="9">
    <location>
        <begin position="121"/>
        <end position="184"/>
    </location>
</feature>
<reference evidence="11" key="2">
    <citation type="submission" date="2025-08" db="UniProtKB">
        <authorList>
            <consortium name="Ensembl"/>
        </authorList>
    </citation>
    <scope>IDENTIFICATION</scope>
</reference>
<evidence type="ECO:0000256" key="7">
    <source>
        <dbReference type="ARBA" id="ARBA00023242"/>
    </source>
</evidence>
<dbReference type="SMART" id="SM00353">
    <property type="entry name" value="HLH"/>
    <property type="match status" value="1"/>
</dbReference>
<dbReference type="PANTHER" id="PTHR10649">
    <property type="entry name" value="ARYL HYDROCARBON RECEPTOR"/>
    <property type="match status" value="1"/>
</dbReference>
<organism evidence="11 12">
    <name type="scientific">Sparus aurata</name>
    <name type="common">Gilthead sea bream</name>
    <dbReference type="NCBI Taxonomy" id="8175"/>
    <lineage>
        <taxon>Eukaryota</taxon>
        <taxon>Metazoa</taxon>
        <taxon>Chordata</taxon>
        <taxon>Craniata</taxon>
        <taxon>Vertebrata</taxon>
        <taxon>Euteleostomi</taxon>
        <taxon>Actinopterygii</taxon>
        <taxon>Neopterygii</taxon>
        <taxon>Teleostei</taxon>
        <taxon>Neoteleostei</taxon>
        <taxon>Acanthomorphata</taxon>
        <taxon>Eupercaria</taxon>
        <taxon>Spariformes</taxon>
        <taxon>Sparidae</taxon>
        <taxon>Sparus</taxon>
    </lineage>
</organism>
<reference evidence="11" key="3">
    <citation type="submission" date="2025-09" db="UniProtKB">
        <authorList>
            <consortium name="Ensembl"/>
        </authorList>
    </citation>
    <scope>IDENTIFICATION</scope>
</reference>
<evidence type="ECO:0000259" key="9">
    <source>
        <dbReference type="PROSITE" id="PS50112"/>
    </source>
</evidence>
<dbReference type="SMART" id="SM00091">
    <property type="entry name" value="PAS"/>
    <property type="match status" value="2"/>
</dbReference>
<dbReference type="GO" id="GO:0004879">
    <property type="term" value="F:nuclear receptor activity"/>
    <property type="evidence" value="ECO:0007669"/>
    <property type="project" value="TreeGrafter"/>
</dbReference>
<dbReference type="InterPro" id="IPR001610">
    <property type="entry name" value="PAC"/>
</dbReference>
<dbReference type="OMA" id="QINTEST"/>
<feature type="region of interest" description="Disordered" evidence="8">
    <location>
        <begin position="434"/>
        <end position="458"/>
    </location>
</feature>
<dbReference type="SMART" id="SM00086">
    <property type="entry name" value="PAC"/>
    <property type="match status" value="1"/>
</dbReference>
<dbReference type="InterPro" id="IPR000014">
    <property type="entry name" value="PAS"/>
</dbReference>
<dbReference type="FunCoup" id="A0A671WP09">
    <property type="interactions" value="526"/>
</dbReference>
<evidence type="ECO:0000256" key="2">
    <source>
        <dbReference type="ARBA" id="ARBA00022737"/>
    </source>
</evidence>
<accession>A0A671WP09</accession>
<dbReference type="InterPro" id="IPR039091">
    <property type="entry name" value="AHR/AHRR"/>
</dbReference>
<dbReference type="SUPFAM" id="SSF55785">
    <property type="entry name" value="PYP-like sensor domain (PAS domain)"/>
    <property type="match status" value="2"/>
</dbReference>
<dbReference type="SUPFAM" id="SSF47459">
    <property type="entry name" value="HLH, helix-loop-helix DNA-binding domain"/>
    <property type="match status" value="1"/>
</dbReference>
<feature type="region of interest" description="Disordered" evidence="8">
    <location>
        <begin position="583"/>
        <end position="602"/>
    </location>
</feature>
<feature type="compositionally biased region" description="Polar residues" evidence="8">
    <location>
        <begin position="193"/>
        <end position="204"/>
    </location>
</feature>
<evidence type="ECO:0000256" key="8">
    <source>
        <dbReference type="SAM" id="MobiDB-lite"/>
    </source>
</evidence>
<keyword evidence="3" id="KW-0805">Transcription regulation</keyword>
<evidence type="ECO:0000259" key="10">
    <source>
        <dbReference type="PROSITE" id="PS50888"/>
    </source>
</evidence>
<dbReference type="CDD" id="cd00130">
    <property type="entry name" value="PAS"/>
    <property type="match status" value="2"/>
</dbReference>
<dbReference type="InterPro" id="IPR013767">
    <property type="entry name" value="PAS_fold"/>
</dbReference>
<evidence type="ECO:0000313" key="11">
    <source>
        <dbReference type="Ensembl" id="ENSSAUP00010040763.1"/>
    </source>
</evidence>
<keyword evidence="12" id="KW-1185">Reference proteome</keyword>
<name>A0A671WP09_SPAAU</name>
<keyword evidence="4" id="KW-0238">DNA-binding</keyword>
<dbReference type="Gene3D" id="4.10.280.10">
    <property type="entry name" value="Helix-loop-helix DNA-binding domain"/>
    <property type="match status" value="1"/>
</dbReference>
<dbReference type="Pfam" id="PF08447">
    <property type="entry name" value="PAS_3"/>
    <property type="match status" value="1"/>
</dbReference>
<dbReference type="GO" id="GO:0005634">
    <property type="term" value="C:nucleus"/>
    <property type="evidence" value="ECO:0007669"/>
    <property type="project" value="UniProtKB-SubCell"/>
</dbReference>
<dbReference type="PANTHER" id="PTHR10649:SF18">
    <property type="entry name" value="ARYL HYDROCARBON RECEPTOR 1 BETA"/>
    <property type="match status" value="1"/>
</dbReference>
<sequence length="851" mass="93448">MKPTDTRRLELILGRKQKTINFIDPAPTEATKSNPSKRHRDRLNSELDRLASLLPFPEDVISSLDKLSILRLSVSFLRTKSFFSVALKNQPSNGVNKSIDHGDDSRTPGSVDGRISEGELLLQALNGFVLVVTAEGIIFFCSHTIQDYLGFHQTDVMHQSVFELIHTEDQQEFRRNLHWALNPPAGLGPPSDPSTDGESVSTSSCLVSYDPDQLPPENSSFLERGFVCRFRCLLDNSSGFLALNIQGRLKFLHGQMRSDSEGSSPPQLALFAIATPLQPPAILEIRTRNMIFRTKHKLDFTPMACDAKGKIVLGYTEAELRVRGSGYQFIHAADMLYCAENHVRMIKTGESGLTVFRLLTKENRWKWVQANARLVYKNGKPDYIIATQRPLVDEEGGEHLRKRSMHLPFTFATGEAMLYQTGYPLHGFPDSFQGKAKGSKSKKSKQDKNSSEDLDPKGLLGALMSQDESVYVCQPDPEPKMSYHSSLFSEQPGDSSYGGSKTSFDPLLATLDSLSLDGEETCSNSELFNALENLGLNAEDLELLLLDERMMQVELDPNHIPTLSDLLTNNEILSYIHDALENGTEGEDDASATQQPPAAPPAPPIIQLSQQMQQHASAGVSQHAPVDTKVLPGIPNGHWVVTTENHHNHQHPHSVVKASPLNGKHLSQQWQLQQEQHSLHLQTHHQPPGFQATNGSYIPNGHSAFPPNMEVSHAGYSTPHPAGSALNGATPDVCHYQSLVSTTRPCQLQTQVPPSCFPAQSSTLELEQLLGLSPPQHSLPALEAYSMFNTATPDSAHSKLENGCLLSAANAAYIRTCLMPNGNGVAPADIPVSCPDGLSALQDPQKSGFFL</sequence>
<feature type="region of interest" description="Disordered" evidence="8">
    <location>
        <begin position="182"/>
        <end position="204"/>
    </location>
</feature>
<dbReference type="GO" id="GO:0006805">
    <property type="term" value="P:xenobiotic metabolic process"/>
    <property type="evidence" value="ECO:0007669"/>
    <property type="project" value="InterPro"/>
</dbReference>
<dbReference type="InterPro" id="IPR036638">
    <property type="entry name" value="HLH_DNA-bd_sf"/>
</dbReference>
<reference evidence="11" key="1">
    <citation type="submission" date="2021-04" db="EMBL/GenBank/DDBJ databases">
        <authorList>
            <consortium name="Wellcome Sanger Institute Data Sharing"/>
        </authorList>
    </citation>
    <scope>NUCLEOTIDE SEQUENCE [LARGE SCALE GENOMIC DNA]</scope>
</reference>
<dbReference type="GO" id="GO:0000976">
    <property type="term" value="F:transcription cis-regulatory region binding"/>
    <property type="evidence" value="ECO:0007669"/>
    <property type="project" value="TreeGrafter"/>
</dbReference>
<dbReference type="GO" id="GO:0046983">
    <property type="term" value="F:protein dimerization activity"/>
    <property type="evidence" value="ECO:0007669"/>
    <property type="project" value="InterPro"/>
</dbReference>
<keyword evidence="6" id="KW-0804">Transcription</keyword>
<evidence type="ECO:0000256" key="1">
    <source>
        <dbReference type="ARBA" id="ARBA00004123"/>
    </source>
</evidence>
<evidence type="ECO:0000256" key="4">
    <source>
        <dbReference type="ARBA" id="ARBA00023125"/>
    </source>
</evidence>